<proteinExistence type="inferred from homology"/>
<feature type="transmembrane region" description="Helical" evidence="7">
    <location>
        <begin position="187"/>
        <end position="208"/>
    </location>
</feature>
<evidence type="ECO:0000259" key="8">
    <source>
        <dbReference type="PROSITE" id="PS50928"/>
    </source>
</evidence>
<sequence>MGLKEFVIKKIIAAIITIFAIVSVNFVIFRMAPGDPVRMMFRDPRISGEQMQLIREKFGLDKPLWGQFIFYLKELSHGDLGLSFWQRRPVREVIAERIPQTLLLVLTALAIAMISGTILGAFSGWKRGTRVDSFILALSLTMYSIPAFSLGIILLLIFAYTLSIFPLGGMTTPASGLTGLGYWKDVLWHMCLPAFSIVMWYIGEYVLLTRSSMLDTLRKDYILTARAKGLKESTILINHALRNALLPVITITGVNIGFAVCGVIEVETVFSWPGIGRLVYDAVMKRDYPLLQGLFLVFAISVVLANLVIDLIYGYIDPRIKVGGEKK</sequence>
<dbReference type="GO" id="GO:0005886">
    <property type="term" value="C:plasma membrane"/>
    <property type="evidence" value="ECO:0007669"/>
    <property type="project" value="UniProtKB-SubCell"/>
</dbReference>
<feature type="transmembrane region" description="Helical" evidence="7">
    <location>
        <begin position="134"/>
        <end position="167"/>
    </location>
</feature>
<dbReference type="AlphaFoldDB" id="A0A662DLE8"/>
<feature type="transmembrane region" description="Helical" evidence="7">
    <location>
        <begin position="290"/>
        <end position="316"/>
    </location>
</feature>
<dbReference type="Pfam" id="PF00528">
    <property type="entry name" value="BPD_transp_1"/>
    <property type="match status" value="1"/>
</dbReference>
<keyword evidence="4 7" id="KW-0812">Transmembrane</keyword>
<keyword evidence="3" id="KW-1003">Cell membrane</keyword>
<dbReference type="CDD" id="cd06261">
    <property type="entry name" value="TM_PBP2"/>
    <property type="match status" value="1"/>
</dbReference>
<feature type="transmembrane region" description="Helical" evidence="7">
    <location>
        <begin position="244"/>
        <end position="270"/>
    </location>
</feature>
<accession>A0A662DLE8</accession>
<feature type="transmembrane region" description="Helical" evidence="7">
    <location>
        <begin position="102"/>
        <end position="122"/>
    </location>
</feature>
<gene>
    <name evidence="9" type="ORF">DRJ04_01040</name>
</gene>
<feature type="domain" description="ABC transmembrane type-1" evidence="8">
    <location>
        <begin position="98"/>
        <end position="313"/>
    </location>
</feature>
<dbReference type="InterPro" id="IPR035906">
    <property type="entry name" value="MetI-like_sf"/>
</dbReference>
<dbReference type="Pfam" id="PF19300">
    <property type="entry name" value="BPD_transp_1_N"/>
    <property type="match status" value="1"/>
</dbReference>
<dbReference type="GO" id="GO:0055085">
    <property type="term" value="P:transmembrane transport"/>
    <property type="evidence" value="ECO:0007669"/>
    <property type="project" value="InterPro"/>
</dbReference>
<organism evidence="9 10">
    <name type="scientific">Aerophobetes bacterium</name>
    <dbReference type="NCBI Taxonomy" id="2030807"/>
    <lineage>
        <taxon>Bacteria</taxon>
        <taxon>Candidatus Aerophobota</taxon>
    </lineage>
</organism>
<evidence type="ECO:0000256" key="7">
    <source>
        <dbReference type="RuleBase" id="RU363032"/>
    </source>
</evidence>
<evidence type="ECO:0000256" key="2">
    <source>
        <dbReference type="ARBA" id="ARBA00022448"/>
    </source>
</evidence>
<dbReference type="Gene3D" id="1.10.3720.10">
    <property type="entry name" value="MetI-like"/>
    <property type="match status" value="1"/>
</dbReference>
<keyword evidence="2 7" id="KW-0813">Transport</keyword>
<dbReference type="Proteomes" id="UP000280417">
    <property type="component" value="Unassembled WGS sequence"/>
</dbReference>
<keyword evidence="5 7" id="KW-1133">Transmembrane helix</keyword>
<comment type="similarity">
    <text evidence="7">Belongs to the binding-protein-dependent transport system permease family.</text>
</comment>
<reference evidence="9 10" key="1">
    <citation type="submission" date="2018-06" db="EMBL/GenBank/DDBJ databases">
        <title>Extensive metabolic versatility and redundancy in microbially diverse, dynamic hydrothermal sediments.</title>
        <authorList>
            <person name="Dombrowski N."/>
            <person name="Teske A."/>
            <person name="Baker B.J."/>
        </authorList>
    </citation>
    <scope>NUCLEOTIDE SEQUENCE [LARGE SCALE GENOMIC DNA]</scope>
    <source>
        <strain evidence="9">B3_G15</strain>
    </source>
</reference>
<dbReference type="PANTHER" id="PTHR43376">
    <property type="entry name" value="OLIGOPEPTIDE TRANSPORT SYSTEM PERMEASE PROTEIN"/>
    <property type="match status" value="1"/>
</dbReference>
<comment type="subcellular location">
    <subcellularLocation>
        <location evidence="1 7">Cell membrane</location>
        <topology evidence="1 7">Multi-pass membrane protein</topology>
    </subcellularLocation>
</comment>
<dbReference type="InterPro" id="IPR045621">
    <property type="entry name" value="BPD_transp_1_N"/>
</dbReference>
<name>A0A662DLE8_UNCAE</name>
<comment type="caution">
    <text evidence="9">The sequence shown here is derived from an EMBL/GenBank/DDBJ whole genome shotgun (WGS) entry which is preliminary data.</text>
</comment>
<evidence type="ECO:0000256" key="1">
    <source>
        <dbReference type="ARBA" id="ARBA00004651"/>
    </source>
</evidence>
<evidence type="ECO:0000256" key="4">
    <source>
        <dbReference type="ARBA" id="ARBA00022692"/>
    </source>
</evidence>
<keyword evidence="6 7" id="KW-0472">Membrane</keyword>
<dbReference type="PANTHER" id="PTHR43376:SF1">
    <property type="entry name" value="OLIGOPEPTIDE TRANSPORT SYSTEM PERMEASE PROTEIN"/>
    <property type="match status" value="1"/>
</dbReference>
<evidence type="ECO:0000256" key="3">
    <source>
        <dbReference type="ARBA" id="ARBA00022475"/>
    </source>
</evidence>
<feature type="transmembrane region" description="Helical" evidence="7">
    <location>
        <begin position="12"/>
        <end position="32"/>
    </location>
</feature>
<evidence type="ECO:0000313" key="9">
    <source>
        <dbReference type="EMBL" id="RLE15121.1"/>
    </source>
</evidence>
<dbReference type="InterPro" id="IPR000515">
    <property type="entry name" value="MetI-like"/>
</dbReference>
<evidence type="ECO:0000313" key="10">
    <source>
        <dbReference type="Proteomes" id="UP000280417"/>
    </source>
</evidence>
<evidence type="ECO:0000256" key="6">
    <source>
        <dbReference type="ARBA" id="ARBA00023136"/>
    </source>
</evidence>
<dbReference type="SUPFAM" id="SSF161098">
    <property type="entry name" value="MetI-like"/>
    <property type="match status" value="1"/>
</dbReference>
<dbReference type="PROSITE" id="PS50928">
    <property type="entry name" value="ABC_TM1"/>
    <property type="match status" value="1"/>
</dbReference>
<dbReference type="EMBL" id="QMQA01000016">
    <property type="protein sequence ID" value="RLE15121.1"/>
    <property type="molecule type" value="Genomic_DNA"/>
</dbReference>
<protein>
    <submittedName>
        <fullName evidence="9">ABC transporter permease</fullName>
    </submittedName>
</protein>
<evidence type="ECO:0000256" key="5">
    <source>
        <dbReference type="ARBA" id="ARBA00022989"/>
    </source>
</evidence>